<dbReference type="KEGG" id="bbh:BN112_0724"/>
<reference evidence="1 2" key="1">
    <citation type="journal article" date="2012" name="BMC Genomics">
        <title>Comparative genomics of the classical Bordetella subspecies: the evolution and exchange of virulence-associated diversity amongst closely related pathogens.</title>
        <authorList>
            <person name="Park J."/>
            <person name="Zhang Y."/>
            <person name="Buboltz A.M."/>
            <person name="Zhang X."/>
            <person name="Schuster S.C."/>
            <person name="Ahuja U."/>
            <person name="Liu M."/>
            <person name="Miller J.F."/>
            <person name="Sebaihia M."/>
            <person name="Bentley S.D."/>
            <person name="Parkhill J."/>
            <person name="Harvill E.T."/>
        </authorList>
    </citation>
    <scope>NUCLEOTIDE SEQUENCE [LARGE SCALE GENOMIC DNA]</scope>
    <source>
        <strain evidence="1 2">253</strain>
    </source>
</reference>
<dbReference type="GO" id="GO:0000271">
    <property type="term" value="P:polysaccharide biosynthetic process"/>
    <property type="evidence" value="ECO:0007669"/>
    <property type="project" value="InterPro"/>
</dbReference>
<dbReference type="CDD" id="cd16441">
    <property type="entry name" value="beta_Kdo_transferase_KpsS"/>
    <property type="match status" value="1"/>
</dbReference>
<dbReference type="EMBL" id="HE965806">
    <property type="protein sequence ID" value="CCJ52642.1"/>
    <property type="molecule type" value="Genomic_DNA"/>
</dbReference>
<accession>A0A0C6P1X6</accession>
<dbReference type="InterPro" id="IPR007833">
    <property type="entry name" value="Capsule_polysaccharide_synth"/>
</dbReference>
<evidence type="ECO:0000313" key="1">
    <source>
        <dbReference type="EMBL" id="CCJ52642.1"/>
    </source>
</evidence>
<gene>
    <name evidence="1" type="primary">wcbO</name>
    <name evidence="1" type="ORF">BN112_0724</name>
</gene>
<dbReference type="HOGENOM" id="CLU_040135_1_0_4"/>
<evidence type="ECO:0000313" key="2">
    <source>
        <dbReference type="Proteomes" id="UP000007564"/>
    </source>
</evidence>
<dbReference type="OrthoDB" id="9794206at2"/>
<dbReference type="Proteomes" id="UP000007564">
    <property type="component" value="Chromosome"/>
</dbReference>
<sequence length="406" mass="44957">MSTSFLFLQGVCSPFFDRLGRALRERGHAVRRVNYTVGDAAYWRGGQAYAYRGAAQACGDFYAELLERHAVSDIVLFGDRRPVHRPAVALARASGVRVHVFEEGYFRPHWVTLERGGVNAHSSLPRDPAWYRASAARVPQASPRAFRSPFWLRAWHDVAYHACNAWNPLLFPRYRTHAPHGAAREYAAYVRRALRLRARRAEDARAMADLAARRARFFLLPLQLDSDAQIRDHSPYGDMREVQDAVMASFARHAPPDCLLVVKNHPLDPGFVDQRRVTAETARRHGLQRRVRYLETGHLPGLLAHAAGVVTVNSTVGSAALAAGCATLALSQPIYAMPGLTCQHTLDDFWRDPTPPQAALFAAFQAVVIHATQVNGGFYCAPGIDLAVANAVGRLTAPRSALEELL</sequence>
<dbReference type="Pfam" id="PF05159">
    <property type="entry name" value="Capsule_synth"/>
    <property type="match status" value="1"/>
</dbReference>
<dbReference type="AlphaFoldDB" id="A0A0C6P1X6"/>
<name>A0A0C6P1X6_BORBO</name>
<proteinExistence type="predicted"/>
<organism evidence="1 2">
    <name type="scientific">Bordetella bronchiseptica 253</name>
    <dbReference type="NCBI Taxonomy" id="568707"/>
    <lineage>
        <taxon>Bacteria</taxon>
        <taxon>Pseudomonadati</taxon>
        <taxon>Pseudomonadota</taxon>
        <taxon>Betaproteobacteria</taxon>
        <taxon>Burkholderiales</taxon>
        <taxon>Alcaligenaceae</taxon>
        <taxon>Bordetella</taxon>
    </lineage>
</organism>
<dbReference type="GO" id="GO:0015774">
    <property type="term" value="P:polysaccharide transport"/>
    <property type="evidence" value="ECO:0007669"/>
    <property type="project" value="InterPro"/>
</dbReference>
<dbReference type="RefSeq" id="WP_015063856.1">
    <property type="nucleotide sequence ID" value="NC_019382.1"/>
</dbReference>
<protein>
    <submittedName>
        <fullName evidence="1">Capsular polysaccharide export protein</fullName>
    </submittedName>
</protein>